<dbReference type="Proteomes" id="UP000705983">
    <property type="component" value="Unassembled WGS sequence"/>
</dbReference>
<evidence type="ECO:0000313" key="4">
    <source>
        <dbReference type="Proteomes" id="UP000705983"/>
    </source>
</evidence>
<evidence type="ECO:0000256" key="2">
    <source>
        <dbReference type="SAM" id="Phobius"/>
    </source>
</evidence>
<dbReference type="PANTHER" id="PTHR34703">
    <property type="entry name" value="ANTIPORTER SUBUNIT MNHG2-RELATED"/>
    <property type="match status" value="1"/>
</dbReference>
<dbReference type="PANTHER" id="PTHR34703:SF1">
    <property type="entry name" value="ANTIPORTER SUBUNIT MNHG2-RELATED"/>
    <property type="match status" value="1"/>
</dbReference>
<keyword evidence="2" id="KW-0812">Transmembrane</keyword>
<dbReference type="EMBL" id="JAFFJS010000001">
    <property type="protein sequence ID" value="MBM9432600.1"/>
    <property type="molecule type" value="Genomic_DNA"/>
</dbReference>
<dbReference type="RefSeq" id="WP_182172906.1">
    <property type="nucleotide sequence ID" value="NZ_CP059676.1"/>
</dbReference>
<feature type="transmembrane region" description="Helical" evidence="2">
    <location>
        <begin position="36"/>
        <end position="55"/>
    </location>
</feature>
<keyword evidence="4" id="KW-1185">Reference proteome</keyword>
<gene>
    <name evidence="3" type="ORF">JVW63_02640</name>
</gene>
<dbReference type="InterPro" id="IPR005133">
    <property type="entry name" value="PhaG_MnhG_YufB"/>
</dbReference>
<organism evidence="3 4">
    <name type="scientific">Flaviflexus equikiangi</name>
    <dbReference type="NCBI Taxonomy" id="2758573"/>
    <lineage>
        <taxon>Bacteria</taxon>
        <taxon>Bacillati</taxon>
        <taxon>Actinomycetota</taxon>
        <taxon>Actinomycetes</taxon>
        <taxon>Actinomycetales</taxon>
        <taxon>Actinomycetaceae</taxon>
        <taxon>Flaviflexus</taxon>
    </lineage>
</organism>
<evidence type="ECO:0000256" key="1">
    <source>
        <dbReference type="ARBA" id="ARBA00008404"/>
    </source>
</evidence>
<sequence length="107" mass="11218">MDLVGQLIALLGALVFLTAGIGIFRYRDVYGRMSAVATASGVGIVLVTIGVLLVNFEPGNIVKGIVAIILQLMTASIASIIIARSAINSDHPFSDDTDTEEMKPTQG</sequence>
<keyword evidence="2" id="KW-0472">Membrane</keyword>
<feature type="transmembrane region" description="Helical" evidence="2">
    <location>
        <begin position="61"/>
        <end position="83"/>
    </location>
</feature>
<proteinExistence type="inferred from homology"/>
<comment type="caution">
    <text evidence="3">The sequence shown here is derived from an EMBL/GenBank/DDBJ whole genome shotgun (WGS) entry which is preliminary data.</text>
</comment>
<protein>
    <submittedName>
        <fullName evidence="3">Monovalent cation/H(+) antiporter subunit G</fullName>
    </submittedName>
</protein>
<reference evidence="4" key="1">
    <citation type="submission" date="2021-02" db="EMBL/GenBank/DDBJ databases">
        <title>Leucobacter sp. CX169.</title>
        <authorList>
            <person name="Cheng Y."/>
        </authorList>
    </citation>
    <scope>NUCLEOTIDE SEQUENCE [LARGE SCALE GENOMIC DNA]</scope>
    <source>
        <strain evidence="4">JY899</strain>
    </source>
</reference>
<dbReference type="Pfam" id="PF03334">
    <property type="entry name" value="PhaG_MnhG_YufB"/>
    <property type="match status" value="1"/>
</dbReference>
<keyword evidence="2" id="KW-1133">Transmembrane helix</keyword>
<name>A0ABS2TD78_9ACTO</name>
<accession>A0ABS2TD78</accession>
<feature type="transmembrane region" description="Helical" evidence="2">
    <location>
        <begin position="6"/>
        <end position="24"/>
    </location>
</feature>
<evidence type="ECO:0000313" key="3">
    <source>
        <dbReference type="EMBL" id="MBM9432600.1"/>
    </source>
</evidence>
<comment type="similarity">
    <text evidence="1">Belongs to the CPA3 antiporters (TC 2.A.63) subunit G family.</text>
</comment>